<evidence type="ECO:0000313" key="3">
    <source>
        <dbReference type="Proteomes" id="UP000279307"/>
    </source>
</evidence>
<evidence type="ECO:0000313" key="2">
    <source>
        <dbReference type="EMBL" id="RLU22477.1"/>
    </source>
</evidence>
<dbReference type="GO" id="GO:0005549">
    <property type="term" value="F:odorant binding"/>
    <property type="evidence" value="ECO:0007669"/>
    <property type="project" value="InterPro"/>
</dbReference>
<gene>
    <name evidence="2" type="ORF">DMN91_004755</name>
</gene>
<dbReference type="Gene3D" id="1.10.238.20">
    <property type="entry name" value="Pheromone/general odorant binding protein domain"/>
    <property type="match status" value="1"/>
</dbReference>
<keyword evidence="1" id="KW-0732">Signal</keyword>
<feature type="signal peptide" evidence="1">
    <location>
        <begin position="1"/>
        <end position="17"/>
    </location>
</feature>
<reference evidence="2 3" key="1">
    <citation type="journal article" date="2018" name="Genome Res.">
        <title>The genomic architecture and molecular evolution of ant odorant receptors.</title>
        <authorList>
            <person name="McKenzie S.K."/>
            <person name="Kronauer D.J.C."/>
        </authorList>
    </citation>
    <scope>NUCLEOTIDE SEQUENCE [LARGE SCALE GENOMIC DNA]</scope>
    <source>
        <strain evidence="2">Clonal line C1</strain>
    </source>
</reference>
<accession>A0A3L8DQ01</accession>
<dbReference type="Pfam" id="PF01395">
    <property type="entry name" value="PBP_GOBP"/>
    <property type="match status" value="1"/>
</dbReference>
<organism evidence="2 3">
    <name type="scientific">Ooceraea biroi</name>
    <name type="common">Clonal raider ant</name>
    <name type="synonym">Cerapachys biroi</name>
    <dbReference type="NCBI Taxonomy" id="2015173"/>
    <lineage>
        <taxon>Eukaryota</taxon>
        <taxon>Metazoa</taxon>
        <taxon>Ecdysozoa</taxon>
        <taxon>Arthropoda</taxon>
        <taxon>Hexapoda</taxon>
        <taxon>Insecta</taxon>
        <taxon>Pterygota</taxon>
        <taxon>Neoptera</taxon>
        <taxon>Endopterygota</taxon>
        <taxon>Hymenoptera</taxon>
        <taxon>Apocrita</taxon>
        <taxon>Aculeata</taxon>
        <taxon>Formicoidea</taxon>
        <taxon>Formicidae</taxon>
        <taxon>Dorylinae</taxon>
        <taxon>Ooceraea</taxon>
    </lineage>
</organism>
<dbReference type="InterPro" id="IPR036728">
    <property type="entry name" value="PBP_GOBP_sf"/>
</dbReference>
<dbReference type="SUPFAM" id="SSF47565">
    <property type="entry name" value="Insect pheromone/odorant-binding proteins"/>
    <property type="match status" value="1"/>
</dbReference>
<dbReference type="InterPro" id="IPR006170">
    <property type="entry name" value="PBP/GOBP"/>
</dbReference>
<comment type="caution">
    <text evidence="2">The sequence shown here is derived from an EMBL/GenBank/DDBJ whole genome shotgun (WGS) entry which is preliminary data.</text>
</comment>
<sequence length="159" mass="17898">MKRLALFVLALAAAVNADYDADLDVKDVNDLAGRFETDVATIKGCLDEAGTTIVELVEARKKWKNMQDTDEIDEETKAVFLKHNTFIACMLEKKEMMKDSKLVLDKILEVLQNDKDLKNPPTKEVLTECVTTLNENSEMSREDRAVGLVLCVSSEEDER</sequence>
<name>A0A3L8DQ01_OOCBI</name>
<protein>
    <submittedName>
        <fullName evidence="2">ObirObp2</fullName>
    </submittedName>
</protein>
<dbReference type="AlphaFoldDB" id="A0A3L8DQ01"/>
<evidence type="ECO:0000256" key="1">
    <source>
        <dbReference type="SAM" id="SignalP"/>
    </source>
</evidence>
<feature type="chain" id="PRO_5018006390" evidence="1">
    <location>
        <begin position="18"/>
        <end position="159"/>
    </location>
</feature>
<proteinExistence type="predicted"/>
<dbReference type="Proteomes" id="UP000279307">
    <property type="component" value="Chromosome 5"/>
</dbReference>
<dbReference type="OrthoDB" id="7552736at2759"/>
<dbReference type="EMBL" id="QOIP01000005">
    <property type="protein sequence ID" value="RLU22477.1"/>
    <property type="molecule type" value="Genomic_DNA"/>
</dbReference>